<feature type="domain" description="Amidohydrolase 3" evidence="2">
    <location>
        <begin position="69"/>
        <end position="250"/>
    </location>
</feature>
<dbReference type="Gene3D" id="3.30.1490.130">
    <property type="entry name" value="D-aminoacylase. Domain 3"/>
    <property type="match status" value="1"/>
</dbReference>
<dbReference type="PROSITE" id="PS51257">
    <property type="entry name" value="PROKAR_LIPOPROTEIN"/>
    <property type="match status" value="1"/>
</dbReference>
<name>A0A545UCH4_9GAMM</name>
<dbReference type="Pfam" id="PF07969">
    <property type="entry name" value="Amidohydro_3"/>
    <property type="match status" value="1"/>
</dbReference>
<proteinExistence type="predicted"/>
<feature type="signal peptide" evidence="1">
    <location>
        <begin position="1"/>
        <end position="18"/>
    </location>
</feature>
<gene>
    <name evidence="3" type="ORF">FLL46_15320</name>
</gene>
<dbReference type="InterPro" id="IPR013108">
    <property type="entry name" value="Amidohydro_3"/>
</dbReference>
<dbReference type="Gene3D" id="2.30.40.10">
    <property type="entry name" value="Urease, subunit C, domain 1"/>
    <property type="match status" value="2"/>
</dbReference>
<protein>
    <submittedName>
        <fullName evidence="3">Amidohydrolase family protein</fullName>
    </submittedName>
</protein>
<organism evidence="3 4">
    <name type="scientific">Aliikangiella coralliicola</name>
    <dbReference type="NCBI Taxonomy" id="2592383"/>
    <lineage>
        <taxon>Bacteria</taxon>
        <taxon>Pseudomonadati</taxon>
        <taxon>Pseudomonadota</taxon>
        <taxon>Gammaproteobacteria</taxon>
        <taxon>Oceanospirillales</taxon>
        <taxon>Pleioneaceae</taxon>
        <taxon>Aliikangiella</taxon>
    </lineage>
</organism>
<dbReference type="PANTHER" id="PTHR11647">
    <property type="entry name" value="HYDRANTOINASE/DIHYDROPYRIMIDINASE FAMILY MEMBER"/>
    <property type="match status" value="1"/>
</dbReference>
<dbReference type="PANTHER" id="PTHR11647:SF1">
    <property type="entry name" value="COLLAPSIN RESPONSE MEDIATOR PROTEIN"/>
    <property type="match status" value="1"/>
</dbReference>
<dbReference type="InterPro" id="IPR032466">
    <property type="entry name" value="Metal_Hydrolase"/>
</dbReference>
<sequence length="515" mass="56029">MILRILVLTFTLILTACAKDKAIIQADILITSGLVYSGDDLPGEIQDVAVCGKKICFVGQAGSSVKALKTIDAKGKVVTPGFIDPHTHSLQELLDNDHKQNFNYLTQGVTTVINGNDGDGTPDILQLKKRMQAQGIGTNVGLLVGHGAVRKKVMGISNAAPNETQLEQMKSLIASSMENGALGFSTGLYYVPGSYSKTDEVSALAKVAANYGGVYDSHIRDESTFNIGFLNAVKEVIQIAKEAKIKAHIAHIKALGVDVWGQSEQAIQLINKARSEGIVITADQYPWQASGTFLHSAVIPAWVMADSKQAFTERLNNKTLLSKIKLEVKENIRRRGGPKALLVTASKNESWLGKTLEEIALNENLSAVDTAIKMVQVEDVRVASFNMSSEDINNFMVQPWVVSSSDGTDGHPRKYASFPKKYQEYVVKKKLISPQTFIHRSSGKTADIFGIKERGRIRVGYYADINVLDFANFLPQANFSNWNQLSTGVVFQLVNGTLVISKGENTGELAGVVLQ</sequence>
<evidence type="ECO:0000313" key="3">
    <source>
        <dbReference type="EMBL" id="TQV87172.1"/>
    </source>
</evidence>
<dbReference type="AlphaFoldDB" id="A0A545UCH4"/>
<reference evidence="3 4" key="1">
    <citation type="submission" date="2019-07" db="EMBL/GenBank/DDBJ databases">
        <title>Draft genome for Aliikangiella sp. M105.</title>
        <authorList>
            <person name="Wang G."/>
        </authorList>
    </citation>
    <scope>NUCLEOTIDE SEQUENCE [LARGE SCALE GENOMIC DNA]</scope>
    <source>
        <strain evidence="3 4">M105</strain>
    </source>
</reference>
<dbReference type="GO" id="GO:0016811">
    <property type="term" value="F:hydrolase activity, acting on carbon-nitrogen (but not peptide) bonds, in linear amides"/>
    <property type="evidence" value="ECO:0007669"/>
    <property type="project" value="InterPro"/>
</dbReference>
<evidence type="ECO:0000259" key="2">
    <source>
        <dbReference type="Pfam" id="PF07969"/>
    </source>
</evidence>
<keyword evidence="4" id="KW-1185">Reference proteome</keyword>
<dbReference type="RefSeq" id="WP_142932199.1">
    <property type="nucleotide sequence ID" value="NZ_ML660165.1"/>
</dbReference>
<dbReference type="SUPFAM" id="SSF51556">
    <property type="entry name" value="Metallo-dependent hydrolases"/>
    <property type="match status" value="1"/>
</dbReference>
<feature type="chain" id="PRO_5022238115" evidence="1">
    <location>
        <begin position="19"/>
        <end position="515"/>
    </location>
</feature>
<dbReference type="Gene3D" id="3.20.20.140">
    <property type="entry name" value="Metal-dependent hydrolases"/>
    <property type="match status" value="2"/>
</dbReference>
<dbReference type="InterPro" id="IPR050378">
    <property type="entry name" value="Metallo-dep_Hydrolases_sf"/>
</dbReference>
<evidence type="ECO:0000256" key="1">
    <source>
        <dbReference type="SAM" id="SignalP"/>
    </source>
</evidence>
<dbReference type="SUPFAM" id="SSF51338">
    <property type="entry name" value="Composite domain of metallo-dependent hydrolases"/>
    <property type="match status" value="1"/>
</dbReference>
<dbReference type="InterPro" id="IPR011059">
    <property type="entry name" value="Metal-dep_hydrolase_composite"/>
</dbReference>
<accession>A0A545UCH4</accession>
<comment type="caution">
    <text evidence="3">The sequence shown here is derived from an EMBL/GenBank/DDBJ whole genome shotgun (WGS) entry which is preliminary data.</text>
</comment>
<keyword evidence="3" id="KW-0378">Hydrolase</keyword>
<dbReference type="Proteomes" id="UP000315439">
    <property type="component" value="Unassembled WGS sequence"/>
</dbReference>
<evidence type="ECO:0000313" key="4">
    <source>
        <dbReference type="Proteomes" id="UP000315439"/>
    </source>
</evidence>
<dbReference type="OrthoDB" id="9815027at2"/>
<keyword evidence="1" id="KW-0732">Signal</keyword>
<dbReference type="EMBL" id="VIKS01000009">
    <property type="protein sequence ID" value="TQV87172.1"/>
    <property type="molecule type" value="Genomic_DNA"/>
</dbReference>
<dbReference type="InterPro" id="IPR023100">
    <property type="entry name" value="D-aminoacylase_insert_dom_sf"/>
</dbReference>